<dbReference type="Proteomes" id="UP001418796">
    <property type="component" value="Unassembled WGS sequence"/>
</dbReference>
<comment type="caution">
    <text evidence="12">The sequence shown here is derived from an EMBL/GenBank/DDBJ whole genome shotgun (WGS) entry which is preliminary data.</text>
</comment>
<dbReference type="EC" id="2.7.1.16" evidence="7 8"/>
<keyword evidence="2 7" id="KW-0547">Nucleotide-binding</keyword>
<protein>
    <recommendedName>
        <fullName evidence="7 8">Ribulokinase</fullName>
        <ecNumber evidence="7 8">2.7.1.16</ecNumber>
    </recommendedName>
</protein>
<dbReference type="EMBL" id="JBCITK010000001">
    <property type="protein sequence ID" value="MEN0644825.1"/>
    <property type="molecule type" value="Genomic_DNA"/>
</dbReference>
<evidence type="ECO:0000256" key="7">
    <source>
        <dbReference type="HAMAP-Rule" id="MF_00520"/>
    </source>
</evidence>
<dbReference type="GO" id="GO:0008741">
    <property type="term" value="F:ribulokinase activity"/>
    <property type="evidence" value="ECO:0007669"/>
    <property type="project" value="UniProtKB-EC"/>
</dbReference>
<keyword evidence="5 7" id="KW-0054">Arabinose catabolism</keyword>
<keyword evidence="3 7" id="KW-0418">Kinase</keyword>
<evidence type="ECO:0000256" key="4">
    <source>
        <dbReference type="ARBA" id="ARBA00022840"/>
    </source>
</evidence>
<dbReference type="CDD" id="cd07781">
    <property type="entry name" value="ASKHA_NBD_FGGY_L-RBK"/>
    <property type="match status" value="1"/>
</dbReference>
<dbReference type="Pfam" id="PF00370">
    <property type="entry name" value="FGGY_N"/>
    <property type="match status" value="1"/>
</dbReference>
<dbReference type="NCBIfam" id="TIGR01234">
    <property type="entry name" value="L-ribulokinase"/>
    <property type="match status" value="1"/>
</dbReference>
<evidence type="ECO:0000313" key="13">
    <source>
        <dbReference type="Proteomes" id="UP001418796"/>
    </source>
</evidence>
<dbReference type="PANTHER" id="PTHR43435:SF4">
    <property type="entry name" value="FGGY CARBOHYDRATE KINASE DOMAIN-CONTAINING PROTEIN"/>
    <property type="match status" value="1"/>
</dbReference>
<dbReference type="Gene3D" id="3.30.420.40">
    <property type="match status" value="2"/>
</dbReference>
<dbReference type="InterPro" id="IPR000577">
    <property type="entry name" value="Carb_kinase_FGGY"/>
</dbReference>
<dbReference type="InterPro" id="IPR018485">
    <property type="entry name" value="FGGY_C"/>
</dbReference>
<accession>A0ABU9VLQ0</accession>
<dbReference type="PANTHER" id="PTHR43435">
    <property type="entry name" value="RIBULOKINASE"/>
    <property type="match status" value="1"/>
</dbReference>
<evidence type="ECO:0000259" key="10">
    <source>
        <dbReference type="Pfam" id="PF00370"/>
    </source>
</evidence>
<evidence type="ECO:0000259" key="11">
    <source>
        <dbReference type="Pfam" id="PF02782"/>
    </source>
</evidence>
<evidence type="ECO:0000256" key="1">
    <source>
        <dbReference type="ARBA" id="ARBA00022679"/>
    </source>
</evidence>
<sequence length="563" mass="61066">MSTYTIGLDFGTESGRAVLVNVVDGTEVSEHVTPYRHGVIDRTLPLTNQPLESEWALQHPSDYIEVLTTSVPAVLKQAGVNAEDVIGVGIDFTACTMLPVDEVGTPLCLKDELKDRPHSWLKLWKHHAAQDEANEINRIAKERGEAFLARYGGKISSEWMIAKIWQVLNEDPGMYEEADLFLEATDWVIAQMTGTIVRNSCTAGYKAIWHKQDGYPSEEFFKALDPRLEKVASTKLRGEIVPLGTKAGGLTEEMAAQMGLLPGTAVAVGNVDAHAAAPGVGVVTPGKLVMAMGTSICHVVLGEEEKEVEGMCGVVEDGIIPGYFGYEAGQSAVGDIFAWFVRHGVSEQVEKAAQEAGMNIHAYLEEKAANYAPGETGLLALDWWNGNRSVLVDTELSGLIVGLTLHSKPEEIYRTLLEATAFGTKKIIDAFQSNGIEINEVYACGGLPQKNKLLMQIYADVTNVEIKVSAASQTPALGAAMFAAVAAGATYGGYDSITDAAQSMSRVREETFKPIPENVSTYAELYKEYSTLHDYFGRGENDVMKRLKALKAKNDSTPAHTNN</sequence>
<keyword evidence="13" id="KW-1185">Reference proteome</keyword>
<dbReference type="NCBIfam" id="NF003154">
    <property type="entry name" value="PRK04123.1"/>
    <property type="match status" value="1"/>
</dbReference>
<feature type="domain" description="Carbohydrate kinase FGGY N-terminal" evidence="10">
    <location>
        <begin position="4"/>
        <end position="277"/>
    </location>
</feature>
<proteinExistence type="inferred from homology"/>
<evidence type="ECO:0000256" key="3">
    <source>
        <dbReference type="ARBA" id="ARBA00022777"/>
    </source>
</evidence>
<comment type="catalytic activity">
    <reaction evidence="7">
        <text>D-ribulose + ATP = D-ribulose 5-phosphate + ADP + H(+)</text>
        <dbReference type="Rhea" id="RHEA:17601"/>
        <dbReference type="ChEBI" id="CHEBI:15378"/>
        <dbReference type="ChEBI" id="CHEBI:17173"/>
        <dbReference type="ChEBI" id="CHEBI:30616"/>
        <dbReference type="ChEBI" id="CHEBI:58121"/>
        <dbReference type="ChEBI" id="CHEBI:456216"/>
        <dbReference type="EC" id="2.7.1.16"/>
    </reaction>
</comment>
<comment type="catalytic activity">
    <reaction evidence="7 9">
        <text>L-ribulose + ATP = L-ribulose 5-phosphate + ADP + H(+)</text>
        <dbReference type="Rhea" id="RHEA:22072"/>
        <dbReference type="ChEBI" id="CHEBI:15378"/>
        <dbReference type="ChEBI" id="CHEBI:16880"/>
        <dbReference type="ChEBI" id="CHEBI:30616"/>
        <dbReference type="ChEBI" id="CHEBI:58226"/>
        <dbReference type="ChEBI" id="CHEBI:456216"/>
        <dbReference type="EC" id="2.7.1.16"/>
    </reaction>
</comment>
<dbReference type="HAMAP" id="MF_00520">
    <property type="entry name" value="Ribulokinase"/>
    <property type="match status" value="1"/>
</dbReference>
<dbReference type="RefSeq" id="WP_343131446.1">
    <property type="nucleotide sequence ID" value="NZ_JBCITK010000001.1"/>
</dbReference>
<keyword evidence="6 7" id="KW-0119">Carbohydrate metabolism</keyword>
<comment type="pathway">
    <text evidence="7 9">Carbohydrate degradation; L-arabinose degradation via L-ribulose; D-xylulose 5-phosphate from L-arabinose (bacterial route): step 2/3.</text>
</comment>
<feature type="domain" description="Carbohydrate kinase FGGY C-terminal" evidence="11">
    <location>
        <begin position="289"/>
        <end position="487"/>
    </location>
</feature>
<keyword evidence="4 7" id="KW-0067">ATP-binding</keyword>
<dbReference type="InterPro" id="IPR043129">
    <property type="entry name" value="ATPase_NBD"/>
</dbReference>
<dbReference type="PIRSF" id="PIRSF000538">
    <property type="entry name" value="GlpK"/>
    <property type="match status" value="1"/>
</dbReference>
<dbReference type="InterPro" id="IPR018484">
    <property type="entry name" value="FGGY_N"/>
</dbReference>
<organism evidence="12 13">
    <name type="scientific">Alkalicoccobacillus gibsonii</name>
    <dbReference type="NCBI Taxonomy" id="79881"/>
    <lineage>
        <taxon>Bacteria</taxon>
        <taxon>Bacillati</taxon>
        <taxon>Bacillota</taxon>
        <taxon>Bacilli</taxon>
        <taxon>Bacillales</taxon>
        <taxon>Bacillaceae</taxon>
        <taxon>Alkalicoccobacillus</taxon>
    </lineage>
</organism>
<dbReference type="SUPFAM" id="SSF53067">
    <property type="entry name" value="Actin-like ATPase domain"/>
    <property type="match status" value="2"/>
</dbReference>
<evidence type="ECO:0000256" key="6">
    <source>
        <dbReference type="ARBA" id="ARBA00023277"/>
    </source>
</evidence>
<evidence type="ECO:0000256" key="2">
    <source>
        <dbReference type="ARBA" id="ARBA00022741"/>
    </source>
</evidence>
<evidence type="ECO:0000313" key="12">
    <source>
        <dbReference type="EMBL" id="MEN0644825.1"/>
    </source>
</evidence>
<keyword evidence="1 7" id="KW-0808">Transferase</keyword>
<dbReference type="InterPro" id="IPR005929">
    <property type="entry name" value="Ribulokinase"/>
</dbReference>
<dbReference type="Pfam" id="PF02782">
    <property type="entry name" value="FGGY_C"/>
    <property type="match status" value="1"/>
</dbReference>
<comment type="similarity">
    <text evidence="7 9">Belongs to the ribulokinase family.</text>
</comment>
<evidence type="ECO:0000256" key="9">
    <source>
        <dbReference type="RuleBase" id="RU003455"/>
    </source>
</evidence>
<gene>
    <name evidence="7" type="primary">araB</name>
    <name evidence="12" type="ORF">MKY91_16850</name>
</gene>
<reference evidence="12 13" key="1">
    <citation type="submission" date="2024-03" db="EMBL/GenBank/DDBJ databases">
        <title>Bacilli Hybrid Assemblies.</title>
        <authorList>
            <person name="Kovac J."/>
        </authorList>
    </citation>
    <scope>NUCLEOTIDE SEQUENCE [LARGE SCALE GENOMIC DNA]</scope>
    <source>
        <strain evidence="12 13">FSL R7-0666</strain>
    </source>
</reference>
<name>A0ABU9VLQ0_9BACI</name>
<evidence type="ECO:0000256" key="8">
    <source>
        <dbReference type="NCBIfam" id="TIGR01234"/>
    </source>
</evidence>
<evidence type="ECO:0000256" key="5">
    <source>
        <dbReference type="ARBA" id="ARBA00022935"/>
    </source>
</evidence>